<evidence type="ECO:0000256" key="5">
    <source>
        <dbReference type="PROSITE-ProRule" id="PRU00557"/>
    </source>
</evidence>
<dbReference type="InterPro" id="IPR015816">
    <property type="entry name" value="Vitellinogen_b-sht_N"/>
</dbReference>
<evidence type="ECO:0000256" key="1">
    <source>
        <dbReference type="ARBA" id="ARBA00022729"/>
    </source>
</evidence>
<dbReference type="PANTHER" id="PTHR23345">
    <property type="entry name" value="VITELLOGENIN-RELATED"/>
    <property type="match status" value="1"/>
</dbReference>
<dbReference type="Gene3D" id="2.30.230.10">
    <property type="entry name" value="Lipovitellin, beta-sheet shell regions, chain A"/>
    <property type="match status" value="1"/>
</dbReference>
<dbReference type="InterPro" id="IPR050733">
    <property type="entry name" value="Vitellogenin/Apolipophorin"/>
</dbReference>
<evidence type="ECO:0000259" key="7">
    <source>
        <dbReference type="PROSITE" id="PS51211"/>
    </source>
</evidence>
<evidence type="ECO:0000313" key="9">
    <source>
        <dbReference type="Proteomes" id="UP000094527"/>
    </source>
</evidence>
<dbReference type="SUPFAM" id="SSF56968">
    <property type="entry name" value="Lipovitellin-phosvitin complex, beta-sheet shell regions"/>
    <property type="match status" value="2"/>
</dbReference>
<evidence type="ECO:0000313" key="8">
    <source>
        <dbReference type="EMBL" id="ODN05279.1"/>
    </source>
</evidence>
<evidence type="ECO:0000256" key="3">
    <source>
        <dbReference type="ARBA" id="ARBA00023157"/>
    </source>
</evidence>
<dbReference type="InterPro" id="IPR011030">
    <property type="entry name" value="Lipovitellin_superhlx_dom"/>
</dbReference>
<keyword evidence="3 5" id="KW-1015">Disulfide bond</keyword>
<dbReference type="EMBL" id="LJIJ01000026">
    <property type="protein sequence ID" value="ODN05279.1"/>
    <property type="molecule type" value="Genomic_DNA"/>
</dbReference>
<dbReference type="PROSITE" id="PS51211">
    <property type="entry name" value="VITELLOGENIN"/>
    <property type="match status" value="1"/>
</dbReference>
<dbReference type="Gene3D" id="2.20.80.10">
    <property type="entry name" value="Lipovitellin-phosvitin complex, chain A, domain 4"/>
    <property type="match status" value="1"/>
</dbReference>
<reference evidence="8 9" key="1">
    <citation type="journal article" date="2016" name="Genome Biol. Evol.">
        <title>Gene Family Evolution Reflects Adaptation to Soil Environmental Stressors in the Genome of the Collembolan Orchesella cincta.</title>
        <authorList>
            <person name="Faddeeva-Vakhrusheva A."/>
            <person name="Derks M.F."/>
            <person name="Anvar S.Y."/>
            <person name="Agamennone V."/>
            <person name="Suring W."/>
            <person name="Smit S."/>
            <person name="van Straalen N.M."/>
            <person name="Roelofs D."/>
        </authorList>
    </citation>
    <scope>NUCLEOTIDE SEQUENCE [LARGE SCALE GENOMIC DNA]</scope>
    <source>
        <tissue evidence="8">Mixed pool</tissue>
    </source>
</reference>
<comment type="caution">
    <text evidence="5">Lacks conserved residue(s) required for the propagation of feature annotation.</text>
</comment>
<evidence type="ECO:0000256" key="4">
    <source>
        <dbReference type="ARBA" id="ARBA00023180"/>
    </source>
</evidence>
<keyword evidence="9" id="KW-1185">Reference proteome</keyword>
<dbReference type="InterPro" id="IPR015819">
    <property type="entry name" value="Lipid_transp_b-sht_shell"/>
</dbReference>
<dbReference type="SUPFAM" id="SSF48431">
    <property type="entry name" value="Lipovitellin-phosvitin complex, superhelical domain"/>
    <property type="match status" value="1"/>
</dbReference>
<dbReference type="GO" id="GO:0005319">
    <property type="term" value="F:lipid transporter activity"/>
    <property type="evidence" value="ECO:0007669"/>
    <property type="project" value="InterPro"/>
</dbReference>
<evidence type="ECO:0000256" key="2">
    <source>
        <dbReference type="ARBA" id="ARBA00022761"/>
    </source>
</evidence>
<organism evidence="8 9">
    <name type="scientific">Orchesella cincta</name>
    <name type="common">Springtail</name>
    <name type="synonym">Podura cincta</name>
    <dbReference type="NCBI Taxonomy" id="48709"/>
    <lineage>
        <taxon>Eukaryota</taxon>
        <taxon>Metazoa</taxon>
        <taxon>Ecdysozoa</taxon>
        <taxon>Arthropoda</taxon>
        <taxon>Hexapoda</taxon>
        <taxon>Collembola</taxon>
        <taxon>Entomobryomorpha</taxon>
        <taxon>Entomobryoidea</taxon>
        <taxon>Orchesellidae</taxon>
        <taxon>Orchesellinae</taxon>
        <taxon>Orchesella</taxon>
    </lineage>
</organism>
<name>A0A1D2NJ75_ORCCI</name>
<keyword evidence="2" id="KW-0758">Storage protein</keyword>
<feature type="disulfide bond" evidence="5">
    <location>
        <begin position="193"/>
        <end position="219"/>
    </location>
</feature>
<evidence type="ECO:0000256" key="6">
    <source>
        <dbReference type="SAM" id="SignalP"/>
    </source>
</evidence>
<dbReference type="OrthoDB" id="6484170at2759"/>
<dbReference type="InterPro" id="IPR001747">
    <property type="entry name" value="Vitellogenin_N"/>
</dbReference>
<keyword evidence="1 6" id="KW-0732">Signal</keyword>
<dbReference type="Pfam" id="PF01347">
    <property type="entry name" value="Vitellogenin_N"/>
    <property type="match status" value="1"/>
</dbReference>
<dbReference type="STRING" id="48709.A0A1D2NJ75"/>
<proteinExistence type="predicted"/>
<dbReference type="PANTHER" id="PTHR23345:SF15">
    <property type="entry name" value="VITELLOGENIN 1-RELATED"/>
    <property type="match status" value="1"/>
</dbReference>
<dbReference type="Proteomes" id="UP000094527">
    <property type="component" value="Unassembled WGS sequence"/>
</dbReference>
<dbReference type="SMART" id="SM00638">
    <property type="entry name" value="LPD_N"/>
    <property type="match status" value="1"/>
</dbReference>
<dbReference type="Gene3D" id="2.20.50.20">
    <property type="entry name" value="Lipovitellin. Chain A, domain 3"/>
    <property type="match status" value="1"/>
</dbReference>
<dbReference type="Gene3D" id="1.25.10.20">
    <property type="entry name" value="Vitellinogen, superhelical"/>
    <property type="match status" value="1"/>
</dbReference>
<accession>A0A1D2NJ75</accession>
<gene>
    <name evidence="8" type="ORF">Ocin01_01412</name>
</gene>
<dbReference type="InterPro" id="IPR015255">
    <property type="entry name" value="Vitellinogen_open_b-sht"/>
</dbReference>
<protein>
    <submittedName>
        <fullName evidence="8">Apolipophorin</fullName>
    </submittedName>
</protein>
<sequence length="3326" mass="371311">MARLALTSEPGKIVHILLSCFLLTLNLANAGPTVQRSVPKCLSFCADAKNFHYESGVTYVYDYSTDIRTSLIEGSDQTSHVRVTAKVEVESSSKCDLKLQLKNVHFEDLTSGPSEYAPSTDSSFFRAQEAQLEEHSLLFGFQDGKIEQICAHQDDDIWILNVKRGIISMLQNSLENLSPSSNIIHEIDINGRCPTVYVWEGESWGGGISYKKLKDLSQCTSRQTQLSAIQSVPYSSSSPIQNIPLLKGNVECVQTIRNKRIENVQCQEEQKFKPFEQRNSGAVTAIAQSLSYVSERVQQQRRVEETGPLISKGLLFEAEEPTDGEQDNVRQLQQILEYLERASFPQVTPAAPQLFVDLVDELRRSNERSIRSTFDQTFGTAKEKYVMEALPVVGTASSLAILRDLTTQGILPVERTKTWLTALAFIKHPTLQMIKVVTPLLEDPSMEGLLGISSLVNSYCKYHSSCNQDIVVNAVLQKLTSYMGRSCQPESNSVQDVRQMILRLKAIGNAGVLPAAEEVSKTSVIIRCFQETSNPPEIRLAAIDSLRRMSCSTYDNKEVLQLFTNVHENTEVRIKAFLSLMRCTNRDTMELVKSVLYTEPVNQVASFVWTYLTNLQETNRPEKQQIRDLVSNEFLKNKFSTDARKFSRNYEASQYWPDINVGGGIDSNVIFTEESFLPKSGMFNLTLQIFGESVNVLEFGVRSHGLEHLLEKVFGPQGYFPDNRVADFLDTNRVKRNTRANEETEGLGYLYDQAKPDEEKTPGGSIYTRMFGHEVLYKSFEVSQKTPIPNVVDDSGQSWFNIRSILDNLSTGKKSEFRKSMILLDTSYTVATSSGFPLSLGVHAAATMAMKAEGKFNVGRYMETKELEMKGSLQPSTSVNVDGTLAIRIGKTNEQFRTGLKLRNTLRSSTAVEVNLVIKGNKVLHASLNVPQDKQEIIDVSSQLMFIAPNGEVPLDTLPSDSSVAYASHSCSSNATSEIVGVRLCMEMNIPSQASFTPLHPVYLRVYLEKTDTFTGYTLDYRYESDHSATKLNAVFDTPGSRINRRIAGNFLMDRGMGKIAAGFDSISTAMRAEGIYTQFHKNLELSLTSQEKNSFLLSTGIRNDGNVMKPHFLMTWHGRPLVDLKGTIDTTPQPNNTEKTSVELNLKHVTQSPVKVVGEITGTGDDKQATLSIESYILTGSIHSKLVRKSGHWRTKTTINYSYKGEREQSAELRAKVQRERKGTLTTSVVSFGLTSTQFPDMNFSWETQTSAGFCENKLNIGWGKTTWSGHTLFSRQNQGDHSELRLESSLACTKFKVDYRLEFAYRIIPEGFNTKFLARAGSDNELKANMDYESSVRDLLSKSMKAGITWPNTEYSAKASFLEKARGKFEGEVVVHLNNSRELKATAVYTNNSTNLKLDHEIEFRARGFTTMPISGSIGFSAIENQSHIGCQIQFEGQKPYSRISTSLDYSHTKFTHKLEGKVTLNEKKYNGEILYAISRSGGKNLTIDLQLENHIFMEGTLQGMLPEPMLASFLIVPDKDNSPASRMKIEGQLDPYSVALALDYFGEEMSFAGRYGDSSVVAEVIWPEQKKFMIALAVPMFALNNAQVELDIITPFEGYNNITFTAQHEVTGANWKSSVNGGIEDTITDFKLSGTLSSREVSISTSLDLTGYPTYQGSLLLLRMPKRKSFQITFKNGMKDSLLDFDFIRLDEGYLGKFDFRGCNFLPEISMEVNHQFSASHVSSYHSKVQWATEAYSAQNIVLLVRHQNNPFTVEATFTSPWSPVKHLEASLSWDPARQTRQISLTLGENADDSNSRAEITLVGNSQDFNHEMKGEWYSQTMRLTLSGGFNGFADSTLHTVLRLPDNNISFDLLSKKGVGKYLGEFKADLNSAVTSGGLKWDFTSEASSTKLASIWGQAPMFPPAAAEFEYDNSGSKKLAKMKVTSNKTSIIDLDSAWDISGARQWNTTLVLKSTVLWLPSIEFSSAHNMLYYKTIRHATSMKLIPVDEERFWLNSFGIPIRHILADLSVENLEDISGTAIFGDTDFKVTGKIQKEGIGYNSNVKIASNRFHEMSFQATYQRDDEKLATSGRLLNHAGETLLRIQVDTYKSEEEQTGKLTWSSAYTPSIESFVGLTSSPYLGLSLYLLKNQANLFTFNARGSMVPSMGNALVTLTSSSFPSIAHIQLDLDYKVAGGGMNGNLKFQDNSLIHLANVDVVWGEDTKRAKISYDGATSFAFEANVEGLRRLVAQVVYKGQKLGELSISYRPEQGDFQFGKHGVYITLTDSSDVPQNVNIIMGVDPKKILLNVQTPFTNWTDVTIDGQMASTASAKTIKFLLQRESESIQGSFESKTSRKTGSLQLVSELSVVGFSRLRQILLETAQATDIEGLSADNPQKFSFNLNWASSSINVKVDTPVDVLKSLSFAGNWEYKKPQKFVTLIGNINDQNYELKMEMQTENNACTGKLSFECSGVYSLNVVYDLSDDYEAQLTLSTPNNNHNFDGEVSIRQNSWDIKLTTPFKRFESISLSASRENPTETSGIYNLSWDINGNADKLGFQYSFEQGRIELRAETPIQPWNSVVVTIIHDTPFKRLTFHSQRGDGKEVKVSFEINSSGNMTVFQSPASSSILVAIETPVEHFENIQFSLLYDRKNLAHTANISVSRNSGETEGKLNMMYQQSQPVALDISAYLTSPALTSKATAHASLLVDPSGESTVSAHVQANGKRYEMYGLYQLTNTLTKFEMRTTLPFLRQVRFALKKSSTMGLQIFWNGNNKQVEVNGNLLCGGLQSSRASFNVSTPADILGSFAFEGDISSKPGSTSGTISFQNHEVRWRAKLDRMQGSGREDWRLQVNTPLVGYKHVVVSLKHFLSPSERNIVGVVQLNKKELSMKISLKARQLSMTLSSELSYLPMQSKIEADWKNELILKIATNTGDHEYGTSLILDLEGVSQGKLALAISALEHLETRLDWKFEGDGNRGQGLINLKNPLVGSKSLRSNWRNTNWEQVHFEGWLKTGLTQEEKGISLEYKVTPHQHYGSVHATANYTFTDEPQTIVFQGKIDEQSSHIIFDSMLRTPHEDFRTFEVKGQLTMKSEIGFKVNASVNEEQVIDGDLNLFVTPLKSGIQINLDLPSVTDPLKLEASYDLSSDNKLVSLKFLQIVYLIDLKLSVNIPPRNGLVDVNLQAESNVPALPLDVSGNLRMEYAVSADGTRQVSVHLKHNKVGEWKLMGSIRASANLYCKVVFDGPTSQPPIFMMEFNFRGNMRQGISSDVTIIINNSDVTGSMVVSRRQWLTNLKYTTGSLDYAVDAQVVFDGNQTSVDVRYKGDHLRCTSQSRRELIAWFPLP</sequence>
<dbReference type="GO" id="GO:0045735">
    <property type="term" value="F:nutrient reservoir activity"/>
    <property type="evidence" value="ECO:0007669"/>
    <property type="project" value="UniProtKB-KW"/>
</dbReference>
<comment type="caution">
    <text evidence="8">The sequence shown here is derived from an EMBL/GenBank/DDBJ whole genome shotgun (WGS) entry which is preliminary data.</text>
</comment>
<feature type="signal peptide" evidence="6">
    <location>
        <begin position="1"/>
        <end position="30"/>
    </location>
</feature>
<feature type="domain" description="Vitellogenin" evidence="7">
    <location>
        <begin position="53"/>
        <end position="681"/>
    </location>
</feature>
<feature type="chain" id="PRO_5008905647" evidence="6">
    <location>
        <begin position="31"/>
        <end position="3326"/>
    </location>
</feature>
<dbReference type="InterPro" id="IPR015817">
    <property type="entry name" value="Vitellinogen_open_b-sht_sub1"/>
</dbReference>
<keyword evidence="4" id="KW-0325">Glycoprotein</keyword>
<dbReference type="SMART" id="SM01169">
    <property type="entry name" value="DUF1943"/>
    <property type="match status" value="1"/>
</dbReference>
<dbReference type="Pfam" id="PF09172">
    <property type="entry name" value="Vit_open_b-sht"/>
    <property type="match status" value="1"/>
</dbReference>